<evidence type="ECO:0000256" key="1">
    <source>
        <dbReference type="ARBA" id="ARBA00004141"/>
    </source>
</evidence>
<feature type="transmembrane region" description="Helical" evidence="7">
    <location>
        <begin position="71"/>
        <end position="93"/>
    </location>
</feature>
<dbReference type="GO" id="GO:0008273">
    <property type="term" value="F:calcium, potassium:sodium antiporter activity"/>
    <property type="evidence" value="ECO:0007669"/>
    <property type="project" value="TreeGrafter"/>
</dbReference>
<keyword evidence="3" id="KW-0050">Antiport</keyword>
<comment type="similarity">
    <text evidence="2">Belongs to the Ca(2+):cation antiporter (CaCA) (TC 2.A.19) family. SLC24A subfamily.</text>
</comment>
<dbReference type="GO" id="GO:0006874">
    <property type="term" value="P:intracellular calcium ion homeostasis"/>
    <property type="evidence" value="ECO:0007669"/>
    <property type="project" value="TreeGrafter"/>
</dbReference>
<keyword evidence="6 7" id="KW-0472">Membrane</keyword>
<evidence type="ECO:0000256" key="3">
    <source>
        <dbReference type="ARBA" id="ARBA00022449"/>
    </source>
</evidence>
<evidence type="ECO:0000259" key="8">
    <source>
        <dbReference type="Pfam" id="PF01699"/>
    </source>
</evidence>
<organism evidence="9">
    <name type="scientific">Elphidium margaritaceum</name>
    <dbReference type="NCBI Taxonomy" id="933848"/>
    <lineage>
        <taxon>Eukaryota</taxon>
        <taxon>Sar</taxon>
        <taxon>Rhizaria</taxon>
        <taxon>Retaria</taxon>
        <taxon>Foraminifera</taxon>
        <taxon>Rotaliida</taxon>
        <taxon>Elphidiidae</taxon>
        <taxon>Elphidium</taxon>
    </lineage>
</organism>
<dbReference type="GO" id="GO:0005262">
    <property type="term" value="F:calcium channel activity"/>
    <property type="evidence" value="ECO:0007669"/>
    <property type="project" value="TreeGrafter"/>
</dbReference>
<evidence type="ECO:0000256" key="2">
    <source>
        <dbReference type="ARBA" id="ARBA00005364"/>
    </source>
</evidence>
<keyword evidence="3" id="KW-0813">Transport</keyword>
<accession>A0A7S0TEP0</accession>
<keyword evidence="4 7" id="KW-0812">Transmembrane</keyword>
<dbReference type="PANTHER" id="PTHR10846">
    <property type="entry name" value="SODIUM/POTASSIUM/CALCIUM EXCHANGER"/>
    <property type="match status" value="1"/>
</dbReference>
<dbReference type="EMBL" id="HBFI01001491">
    <property type="protein sequence ID" value="CAD8732178.1"/>
    <property type="molecule type" value="Transcribed_RNA"/>
</dbReference>
<evidence type="ECO:0000313" key="9">
    <source>
        <dbReference type="EMBL" id="CAD8732178.1"/>
    </source>
</evidence>
<feature type="transmembrane region" description="Helical" evidence="7">
    <location>
        <begin position="43"/>
        <end position="64"/>
    </location>
</feature>
<evidence type="ECO:0000256" key="4">
    <source>
        <dbReference type="ARBA" id="ARBA00022692"/>
    </source>
</evidence>
<dbReference type="GO" id="GO:0005886">
    <property type="term" value="C:plasma membrane"/>
    <property type="evidence" value="ECO:0007669"/>
    <property type="project" value="TreeGrafter"/>
</dbReference>
<evidence type="ECO:0000256" key="7">
    <source>
        <dbReference type="SAM" id="Phobius"/>
    </source>
</evidence>
<reference evidence="9" key="1">
    <citation type="submission" date="2021-01" db="EMBL/GenBank/DDBJ databases">
        <authorList>
            <person name="Corre E."/>
            <person name="Pelletier E."/>
            <person name="Niang G."/>
            <person name="Scheremetjew M."/>
            <person name="Finn R."/>
            <person name="Kale V."/>
            <person name="Holt S."/>
            <person name="Cochrane G."/>
            <person name="Meng A."/>
            <person name="Brown T."/>
            <person name="Cohen L."/>
        </authorList>
    </citation>
    <scope>NUCLEOTIDE SEQUENCE</scope>
</reference>
<dbReference type="Gene3D" id="1.20.1420.30">
    <property type="entry name" value="NCX, central ion-binding region"/>
    <property type="match status" value="1"/>
</dbReference>
<dbReference type="InterPro" id="IPR004837">
    <property type="entry name" value="NaCa_Exmemb"/>
</dbReference>
<sequence length="107" mass="12166">MGDMAVSSSIGSNIFDILVGLPLPWIFATLVWWPKLDVDSNGIFISIFILFAMIGAVLAIIYCSKWRMTKLLGYSMFVLYLLFCIQDITRYYLSGNEEAPCYEYAPE</sequence>
<evidence type="ECO:0000256" key="5">
    <source>
        <dbReference type="ARBA" id="ARBA00022989"/>
    </source>
</evidence>
<protein>
    <recommendedName>
        <fullName evidence="8">Sodium/calcium exchanger membrane region domain-containing protein</fullName>
    </recommendedName>
</protein>
<keyword evidence="5 7" id="KW-1133">Transmembrane helix</keyword>
<gene>
    <name evidence="9" type="ORF">EMAR1385_LOCUS1057</name>
</gene>
<dbReference type="InterPro" id="IPR004481">
    <property type="entry name" value="K/Na/Ca-exchanger"/>
</dbReference>
<dbReference type="PANTHER" id="PTHR10846:SF73">
    <property type="entry name" value="SODIUM_CALCIUM EXCHANGER MEMBRANE REGION DOMAIN-CONTAINING PROTEIN"/>
    <property type="match status" value="1"/>
</dbReference>
<dbReference type="Pfam" id="PF01699">
    <property type="entry name" value="Na_Ca_ex"/>
    <property type="match status" value="1"/>
</dbReference>
<dbReference type="InterPro" id="IPR044880">
    <property type="entry name" value="NCX_ion-bd_dom_sf"/>
</dbReference>
<name>A0A7S0TEP0_9EUKA</name>
<dbReference type="AlphaFoldDB" id="A0A7S0TEP0"/>
<feature type="transmembrane region" description="Helical" evidence="7">
    <location>
        <begin position="12"/>
        <end position="31"/>
    </location>
</feature>
<comment type="subcellular location">
    <subcellularLocation>
        <location evidence="1">Membrane</location>
        <topology evidence="1">Multi-pass membrane protein</topology>
    </subcellularLocation>
</comment>
<feature type="domain" description="Sodium/calcium exchanger membrane region" evidence="8">
    <location>
        <begin position="2"/>
        <end position="84"/>
    </location>
</feature>
<proteinExistence type="inferred from homology"/>
<evidence type="ECO:0000256" key="6">
    <source>
        <dbReference type="ARBA" id="ARBA00023136"/>
    </source>
</evidence>